<dbReference type="Proteomes" id="UP000001887">
    <property type="component" value="Chromosome"/>
</dbReference>
<feature type="compositionally biased region" description="Low complexity" evidence="1">
    <location>
        <begin position="159"/>
        <end position="174"/>
    </location>
</feature>
<sequence length="174" mass="18786" precursor="true">MIVRVVRRRRAIAMVIAIALLLLLSLISAIVVRQSIAMLGATARQLSHLQAEHLATAAADRASLLREADPVFAGDTWKPTTFDDEQSRAYRLQATTAINVDDRGAPQIQITIVRETASGPVTLLSVQRRVIVRTKPADSENPSDDKTDAPVESPPPESTPSESSASDSSTRASY</sequence>
<dbReference type="KEGG" id="psl:Psta_2143"/>
<feature type="region of interest" description="Disordered" evidence="1">
    <location>
        <begin position="133"/>
        <end position="174"/>
    </location>
</feature>
<dbReference type="HOGENOM" id="CLU_1538658_0_0_0"/>
<feature type="compositionally biased region" description="Basic and acidic residues" evidence="1">
    <location>
        <begin position="135"/>
        <end position="149"/>
    </location>
</feature>
<evidence type="ECO:0000313" key="3">
    <source>
        <dbReference type="Proteomes" id="UP000001887"/>
    </source>
</evidence>
<reference evidence="2 3" key="1">
    <citation type="journal article" date="2009" name="Stand. Genomic Sci.">
        <title>Complete genome sequence of Pirellula staleyi type strain (ATCC 27377).</title>
        <authorList>
            <person name="Clum A."/>
            <person name="Tindall B.J."/>
            <person name="Sikorski J."/>
            <person name="Ivanova N."/>
            <person name="Mavrommatis K."/>
            <person name="Lucas S."/>
            <person name="Glavina del Rio T."/>
            <person name="Nolan M."/>
            <person name="Chen F."/>
            <person name="Tice H."/>
            <person name="Pitluck S."/>
            <person name="Cheng J.F."/>
            <person name="Chertkov O."/>
            <person name="Brettin T."/>
            <person name="Han C."/>
            <person name="Detter J.C."/>
            <person name="Kuske C."/>
            <person name="Bruce D."/>
            <person name="Goodwin L."/>
            <person name="Ovchinikova G."/>
            <person name="Pati A."/>
            <person name="Mikhailova N."/>
            <person name="Chen A."/>
            <person name="Palaniappan K."/>
            <person name="Land M."/>
            <person name="Hauser L."/>
            <person name="Chang Y.J."/>
            <person name="Jeffries C.D."/>
            <person name="Chain P."/>
            <person name="Rohde M."/>
            <person name="Goker M."/>
            <person name="Bristow J."/>
            <person name="Eisen J.A."/>
            <person name="Markowitz V."/>
            <person name="Hugenholtz P."/>
            <person name="Kyrpides N.C."/>
            <person name="Klenk H.P."/>
            <person name="Lapidus A."/>
        </authorList>
    </citation>
    <scope>NUCLEOTIDE SEQUENCE [LARGE SCALE GENOMIC DNA]</scope>
    <source>
        <strain evidence="3">ATCC 27377 / DSM 6068 / ICPB 4128</strain>
    </source>
</reference>
<dbReference type="STRING" id="530564.Psta_2143"/>
<name>D2R1U8_PIRSD</name>
<dbReference type="EMBL" id="CP001848">
    <property type="protein sequence ID" value="ADB16817.1"/>
    <property type="molecule type" value="Genomic_DNA"/>
</dbReference>
<organism evidence="2 3">
    <name type="scientific">Pirellula staleyi (strain ATCC 27377 / DSM 6068 / ICPB 4128)</name>
    <name type="common">Pirella staleyi</name>
    <dbReference type="NCBI Taxonomy" id="530564"/>
    <lineage>
        <taxon>Bacteria</taxon>
        <taxon>Pseudomonadati</taxon>
        <taxon>Planctomycetota</taxon>
        <taxon>Planctomycetia</taxon>
        <taxon>Pirellulales</taxon>
        <taxon>Pirellulaceae</taxon>
        <taxon>Pirellula</taxon>
    </lineage>
</organism>
<evidence type="ECO:0000256" key="1">
    <source>
        <dbReference type="SAM" id="MobiDB-lite"/>
    </source>
</evidence>
<dbReference type="AlphaFoldDB" id="D2R1U8"/>
<proteinExistence type="predicted"/>
<accession>D2R1U8</accession>
<protein>
    <submittedName>
        <fullName evidence="2">Uncharacterized protein</fullName>
    </submittedName>
</protein>
<keyword evidence="3" id="KW-1185">Reference proteome</keyword>
<gene>
    <name evidence="2" type="ordered locus">Psta_2143</name>
</gene>
<evidence type="ECO:0000313" key="2">
    <source>
        <dbReference type="EMBL" id="ADB16817.1"/>
    </source>
</evidence>